<evidence type="ECO:0000313" key="10">
    <source>
        <dbReference type="EMBL" id="ROV88011.1"/>
    </source>
</evidence>
<dbReference type="PANTHER" id="PTHR47966">
    <property type="entry name" value="BETA-SITE APP-CLEAVING ENZYME, ISOFORM A-RELATED"/>
    <property type="match status" value="1"/>
</dbReference>
<dbReference type="PRINTS" id="PR00792">
    <property type="entry name" value="PEPSIN"/>
</dbReference>
<dbReference type="InterPro" id="IPR033121">
    <property type="entry name" value="PEPTIDASE_A1"/>
</dbReference>
<dbReference type="Gene3D" id="2.40.70.10">
    <property type="entry name" value="Acid Proteases"/>
    <property type="match status" value="2"/>
</dbReference>
<evidence type="ECO:0000256" key="2">
    <source>
        <dbReference type="ARBA" id="ARBA00022670"/>
    </source>
</evidence>
<dbReference type="FunFam" id="2.40.70.10:FF:000026">
    <property type="entry name" value="Endothiapepsin"/>
    <property type="match status" value="1"/>
</dbReference>
<dbReference type="PROSITE" id="PS00141">
    <property type="entry name" value="ASP_PROTEASE"/>
    <property type="match status" value="2"/>
</dbReference>
<feature type="domain" description="Peptidase A1" evidence="9">
    <location>
        <begin position="112"/>
        <end position="423"/>
    </location>
</feature>
<dbReference type="Pfam" id="PF00026">
    <property type="entry name" value="Asp"/>
    <property type="match status" value="1"/>
</dbReference>
<dbReference type="Proteomes" id="UP000284375">
    <property type="component" value="Unassembled WGS sequence"/>
</dbReference>
<keyword evidence="2 6" id="KW-0645">Protease</keyword>
<evidence type="ECO:0000256" key="7">
    <source>
        <dbReference type="SAM" id="MobiDB-lite"/>
    </source>
</evidence>
<evidence type="ECO:0000256" key="1">
    <source>
        <dbReference type="ARBA" id="ARBA00007447"/>
    </source>
</evidence>
<evidence type="ECO:0000256" key="8">
    <source>
        <dbReference type="SAM" id="SignalP"/>
    </source>
</evidence>
<dbReference type="PROSITE" id="PS51767">
    <property type="entry name" value="PEPTIDASE_A1"/>
    <property type="match status" value="1"/>
</dbReference>
<keyword evidence="8" id="KW-0732">Signal</keyword>
<evidence type="ECO:0000259" key="9">
    <source>
        <dbReference type="PROSITE" id="PS51767"/>
    </source>
</evidence>
<protein>
    <recommendedName>
        <fullName evidence="9">Peptidase A1 domain-containing protein</fullName>
    </recommendedName>
</protein>
<reference evidence="10 11" key="1">
    <citation type="submission" date="2015-09" db="EMBL/GenBank/DDBJ databases">
        <title>Host preference determinants of Valsa canker pathogens revealed by comparative genomics.</title>
        <authorList>
            <person name="Yin Z."/>
            <person name="Huang L."/>
        </authorList>
    </citation>
    <scope>NUCLEOTIDE SEQUENCE [LARGE SCALE GENOMIC DNA]</scope>
    <source>
        <strain evidence="10 11">YSFL</strain>
    </source>
</reference>
<dbReference type="InterPro" id="IPR001969">
    <property type="entry name" value="Aspartic_peptidase_AS"/>
</dbReference>
<dbReference type="InterPro" id="IPR021109">
    <property type="entry name" value="Peptidase_aspartic_dom_sf"/>
</dbReference>
<sequence>MAPLIKTVALVAALTGTTLGSPLSSHVGTTAGSSTNPDVNSGRVSLKQVRNPNYRFIGPLSVKKTYLKFGKPVPDWLESAVVNYTSSEDGSAVKRTTGSATTTPIDNLDDAYVTPVTIGTPGQTLNLDIDTGSSDLWVFSSETPSSQVNGQEIYTPSKSSTAKRLSGATWDISYGDGSSSNGIVYTDKVTIGGLTVTGQAVEVAQEVSSSFTQESAMDGLLGLAFSSLNTVSPTSQKTLFDNAKSQLDSPVFTADLGYHAPGTYNFGFIDDSAYTGSITYTSVSTAQGFWEFTSTGYAVGSGSFTSTSIDGIADTGTTLLYLPTSVVRAYWAKVSGAQSSSSAGGYVFPCSATLPDFTFGVGSARIVIPGDYMDFGPLSSGSSTCFGGLQSSSGLGINIFGDVALKAAFVVFDGASTPRLGFASK</sequence>
<proteinExistence type="inferred from homology"/>
<dbReference type="InterPro" id="IPR001461">
    <property type="entry name" value="Aspartic_peptidase_A1"/>
</dbReference>
<dbReference type="AlphaFoldDB" id="A0A423VAU7"/>
<dbReference type="CDD" id="cd06097">
    <property type="entry name" value="Aspergillopepsin_like"/>
    <property type="match status" value="1"/>
</dbReference>
<evidence type="ECO:0000313" key="11">
    <source>
        <dbReference type="Proteomes" id="UP000284375"/>
    </source>
</evidence>
<dbReference type="PANTHER" id="PTHR47966:SF2">
    <property type="entry name" value="ASPERGILLOPEPSIN-1-RELATED"/>
    <property type="match status" value="1"/>
</dbReference>
<dbReference type="OrthoDB" id="2747330at2759"/>
<comment type="similarity">
    <text evidence="1 6">Belongs to the peptidase A1 family.</text>
</comment>
<gene>
    <name evidence="10" type="ORF">VSDG_09206</name>
</gene>
<evidence type="ECO:0000256" key="5">
    <source>
        <dbReference type="PIRSR" id="PIRSR601461-1"/>
    </source>
</evidence>
<dbReference type="STRING" id="252740.A0A423VAU7"/>
<dbReference type="GO" id="GO:0006508">
    <property type="term" value="P:proteolysis"/>
    <property type="evidence" value="ECO:0007669"/>
    <property type="project" value="UniProtKB-KW"/>
</dbReference>
<keyword evidence="4 6" id="KW-0378">Hydrolase</keyword>
<dbReference type="EMBL" id="LJZO01000072">
    <property type="protein sequence ID" value="ROV88011.1"/>
    <property type="molecule type" value="Genomic_DNA"/>
</dbReference>
<comment type="caution">
    <text evidence="10">The sequence shown here is derived from an EMBL/GenBank/DDBJ whole genome shotgun (WGS) entry which is preliminary data.</text>
</comment>
<feature type="signal peptide" evidence="8">
    <location>
        <begin position="1"/>
        <end position="20"/>
    </location>
</feature>
<organism evidence="10 11">
    <name type="scientific">Cytospora chrysosperma</name>
    <name type="common">Cytospora canker fungus</name>
    <name type="synonym">Sphaeria chrysosperma</name>
    <dbReference type="NCBI Taxonomy" id="252740"/>
    <lineage>
        <taxon>Eukaryota</taxon>
        <taxon>Fungi</taxon>
        <taxon>Dikarya</taxon>
        <taxon>Ascomycota</taxon>
        <taxon>Pezizomycotina</taxon>
        <taxon>Sordariomycetes</taxon>
        <taxon>Sordariomycetidae</taxon>
        <taxon>Diaporthales</taxon>
        <taxon>Cytosporaceae</taxon>
        <taxon>Cytospora</taxon>
    </lineage>
</organism>
<keyword evidence="11" id="KW-1185">Reference proteome</keyword>
<dbReference type="InterPro" id="IPR034163">
    <property type="entry name" value="Aspergillopepsin-like_cat_dom"/>
</dbReference>
<keyword evidence="3 6" id="KW-0064">Aspartyl protease</keyword>
<evidence type="ECO:0000256" key="6">
    <source>
        <dbReference type="RuleBase" id="RU000454"/>
    </source>
</evidence>
<feature type="region of interest" description="Disordered" evidence="7">
    <location>
        <begin position="22"/>
        <end position="42"/>
    </location>
</feature>
<evidence type="ECO:0000256" key="4">
    <source>
        <dbReference type="ARBA" id="ARBA00022801"/>
    </source>
</evidence>
<dbReference type="GO" id="GO:0004190">
    <property type="term" value="F:aspartic-type endopeptidase activity"/>
    <property type="evidence" value="ECO:0007669"/>
    <property type="project" value="UniProtKB-KW"/>
</dbReference>
<feature type="active site" evidence="5">
    <location>
        <position position="130"/>
    </location>
</feature>
<accession>A0A423VAU7</accession>
<feature type="active site" evidence="5">
    <location>
        <position position="314"/>
    </location>
</feature>
<name>A0A423VAU7_CYTCH</name>
<feature type="chain" id="PRO_5018972590" description="Peptidase A1 domain-containing protein" evidence="8">
    <location>
        <begin position="21"/>
        <end position="425"/>
    </location>
</feature>
<dbReference type="SUPFAM" id="SSF50630">
    <property type="entry name" value="Acid proteases"/>
    <property type="match status" value="1"/>
</dbReference>
<dbReference type="FunFam" id="2.40.70.10:FF:000024">
    <property type="entry name" value="Endothiapepsin"/>
    <property type="match status" value="1"/>
</dbReference>
<evidence type="ECO:0000256" key="3">
    <source>
        <dbReference type="ARBA" id="ARBA00022750"/>
    </source>
</evidence>